<protein>
    <submittedName>
        <fullName evidence="5">GntR family transcriptional regulator</fullName>
    </submittedName>
</protein>
<name>A0ABT6KKJ0_9MICO</name>
<evidence type="ECO:0000256" key="3">
    <source>
        <dbReference type="ARBA" id="ARBA00023163"/>
    </source>
</evidence>
<dbReference type="RefSeq" id="WP_322132874.1">
    <property type="nucleotide sequence ID" value="NZ_CP085036.1"/>
</dbReference>
<evidence type="ECO:0000313" key="6">
    <source>
        <dbReference type="Proteomes" id="UP001160142"/>
    </source>
</evidence>
<dbReference type="Gene3D" id="1.10.10.10">
    <property type="entry name" value="Winged helix-like DNA-binding domain superfamily/Winged helix DNA-binding domain"/>
    <property type="match status" value="1"/>
</dbReference>
<comment type="caution">
    <text evidence="5">The sequence shown here is derived from an EMBL/GenBank/DDBJ whole genome shotgun (WGS) entry which is preliminary data.</text>
</comment>
<dbReference type="CDD" id="cd07377">
    <property type="entry name" value="WHTH_GntR"/>
    <property type="match status" value="1"/>
</dbReference>
<dbReference type="InterPro" id="IPR036390">
    <property type="entry name" value="WH_DNA-bd_sf"/>
</dbReference>
<dbReference type="PANTHER" id="PTHR38445:SF10">
    <property type="entry name" value="GNTR-FAMILY TRANSCRIPTIONAL REGULATOR"/>
    <property type="match status" value="1"/>
</dbReference>
<keyword evidence="6" id="KW-1185">Reference proteome</keyword>
<keyword evidence="2" id="KW-0238">DNA-binding</keyword>
<dbReference type="SMART" id="SM00345">
    <property type="entry name" value="HTH_GNTR"/>
    <property type="match status" value="1"/>
</dbReference>
<keyword evidence="3" id="KW-0804">Transcription</keyword>
<evidence type="ECO:0000256" key="1">
    <source>
        <dbReference type="ARBA" id="ARBA00023015"/>
    </source>
</evidence>
<organism evidence="5 6">
    <name type="scientific">Antiquaquibacter oligotrophicus</name>
    <dbReference type="NCBI Taxonomy" id="2880260"/>
    <lineage>
        <taxon>Bacteria</taxon>
        <taxon>Bacillati</taxon>
        <taxon>Actinomycetota</taxon>
        <taxon>Actinomycetes</taxon>
        <taxon>Micrococcales</taxon>
        <taxon>Microbacteriaceae</taxon>
        <taxon>Antiquaquibacter</taxon>
    </lineage>
</organism>
<dbReference type="EMBL" id="JARXVQ010000001">
    <property type="protein sequence ID" value="MDH6180525.1"/>
    <property type="molecule type" value="Genomic_DNA"/>
</dbReference>
<dbReference type="SUPFAM" id="SSF46785">
    <property type="entry name" value="Winged helix' DNA-binding domain"/>
    <property type="match status" value="1"/>
</dbReference>
<dbReference type="InterPro" id="IPR000524">
    <property type="entry name" value="Tscrpt_reg_HTH_GntR"/>
</dbReference>
<dbReference type="Proteomes" id="UP001160142">
    <property type="component" value="Unassembled WGS sequence"/>
</dbReference>
<evidence type="ECO:0000256" key="2">
    <source>
        <dbReference type="ARBA" id="ARBA00023125"/>
    </source>
</evidence>
<reference evidence="5 6" key="1">
    <citation type="submission" date="2023-04" db="EMBL/GenBank/DDBJ databases">
        <title>Genome Encyclopedia of Bacteria and Archaea VI: Functional Genomics of Type Strains.</title>
        <authorList>
            <person name="Whitman W."/>
        </authorList>
    </citation>
    <scope>NUCLEOTIDE SEQUENCE [LARGE SCALE GENOMIC DNA]</scope>
    <source>
        <strain evidence="5 6">SG_E_30_P1</strain>
    </source>
</reference>
<sequence>MDDGKPIFTQIAEQLENDIIAGTFPEETQVPSINEFAGFYRINPATALKGVNVLVDAGVLYKKRGIGMFVAEGSRSRLIAERRAQFSTDYVRPLAVEAQKLGISVDELTDMIRKETAQ</sequence>
<gene>
    <name evidence="5" type="ORF">M2152_000707</name>
</gene>
<evidence type="ECO:0000259" key="4">
    <source>
        <dbReference type="PROSITE" id="PS50949"/>
    </source>
</evidence>
<dbReference type="PROSITE" id="PS50949">
    <property type="entry name" value="HTH_GNTR"/>
    <property type="match status" value="1"/>
</dbReference>
<keyword evidence="1" id="KW-0805">Transcription regulation</keyword>
<accession>A0ABT6KKJ0</accession>
<dbReference type="Pfam" id="PF00392">
    <property type="entry name" value="GntR"/>
    <property type="match status" value="1"/>
</dbReference>
<feature type="domain" description="HTH gntR-type" evidence="4">
    <location>
        <begin position="5"/>
        <end position="73"/>
    </location>
</feature>
<proteinExistence type="predicted"/>
<dbReference type="InterPro" id="IPR036388">
    <property type="entry name" value="WH-like_DNA-bd_sf"/>
</dbReference>
<evidence type="ECO:0000313" key="5">
    <source>
        <dbReference type="EMBL" id="MDH6180525.1"/>
    </source>
</evidence>
<dbReference type="PANTHER" id="PTHR38445">
    <property type="entry name" value="HTH-TYPE TRANSCRIPTIONAL REPRESSOR YTRA"/>
    <property type="match status" value="1"/>
</dbReference>